<organism evidence="1">
    <name type="scientific">Ralstonia solanacearum</name>
    <name type="common">Pseudomonas solanacearum</name>
    <dbReference type="NCBI Taxonomy" id="305"/>
    <lineage>
        <taxon>Bacteria</taxon>
        <taxon>Pseudomonadati</taxon>
        <taxon>Pseudomonadota</taxon>
        <taxon>Betaproteobacteria</taxon>
        <taxon>Burkholderiales</taxon>
        <taxon>Burkholderiaceae</taxon>
        <taxon>Ralstonia</taxon>
        <taxon>Ralstonia solanacearum species complex</taxon>
    </lineage>
</organism>
<reference evidence="1" key="1">
    <citation type="submission" date="2015-10" db="EMBL/GenBank/DDBJ databases">
        <authorList>
            <person name="Gilbert D.G."/>
        </authorList>
    </citation>
    <scope>NUCLEOTIDE SEQUENCE</scope>
    <source>
        <strain evidence="1">Phyl III-seqv23</strain>
    </source>
</reference>
<name>A0A0S4XJP6_RALSL</name>
<accession>A0A0S4XJP6</accession>
<dbReference type="AlphaFoldDB" id="A0A0S4XJP6"/>
<sequence>MRWLMPGAWPSSTCCSLASSANRVEAFSYFAVWWSSRLRNGPGRCEVFGASGRGGEVGAWAACVAAGCGFHCPLSMRLFASWWTARVMRPFMPGRWPSSAWCNSVSSDSLAMVFSYFAVRLSSRPRNGPGRFEVFRALGKAGGCAAGSGVASVCGAVVRDVEVVVLEKNLGKERGRIGSLRVGLPYALFIRWRRLISEA</sequence>
<protein>
    <submittedName>
        <fullName evidence="1">Uncharacterized protein</fullName>
    </submittedName>
</protein>
<proteinExistence type="predicted"/>
<evidence type="ECO:0000313" key="1">
    <source>
        <dbReference type="EMBL" id="CUV64008.1"/>
    </source>
</evidence>
<gene>
    <name evidence="1" type="ORF">RD1301_v1_4440003</name>
</gene>
<dbReference type="EMBL" id="LN899822">
    <property type="protein sequence ID" value="CUV64008.1"/>
    <property type="molecule type" value="Genomic_DNA"/>
</dbReference>